<gene>
    <name evidence="1" type="ORF">M8818_005450</name>
</gene>
<dbReference type="EMBL" id="JAMKPW020000033">
    <property type="protein sequence ID" value="KAK8201925.1"/>
    <property type="molecule type" value="Genomic_DNA"/>
</dbReference>
<comment type="caution">
    <text evidence="1">The sequence shown here is derived from an EMBL/GenBank/DDBJ whole genome shotgun (WGS) entry which is preliminary data.</text>
</comment>
<reference evidence="1" key="1">
    <citation type="submission" date="2024-02" db="EMBL/GenBank/DDBJ databases">
        <title>Metagenome Assembled Genome of Zalaria obscura JY119.</title>
        <authorList>
            <person name="Vighnesh L."/>
            <person name="Jagadeeshwari U."/>
            <person name="Venkata Ramana C."/>
            <person name="Sasikala C."/>
        </authorList>
    </citation>
    <scope>NUCLEOTIDE SEQUENCE</scope>
    <source>
        <strain evidence="1">JY119</strain>
    </source>
</reference>
<dbReference type="Proteomes" id="UP001320706">
    <property type="component" value="Unassembled WGS sequence"/>
</dbReference>
<evidence type="ECO:0000313" key="2">
    <source>
        <dbReference type="Proteomes" id="UP001320706"/>
    </source>
</evidence>
<organism evidence="1 2">
    <name type="scientific">Zalaria obscura</name>
    <dbReference type="NCBI Taxonomy" id="2024903"/>
    <lineage>
        <taxon>Eukaryota</taxon>
        <taxon>Fungi</taxon>
        <taxon>Dikarya</taxon>
        <taxon>Ascomycota</taxon>
        <taxon>Pezizomycotina</taxon>
        <taxon>Dothideomycetes</taxon>
        <taxon>Dothideomycetidae</taxon>
        <taxon>Dothideales</taxon>
        <taxon>Zalariaceae</taxon>
        <taxon>Zalaria</taxon>
    </lineage>
</organism>
<keyword evidence="2" id="KW-1185">Reference proteome</keyword>
<evidence type="ECO:0000313" key="1">
    <source>
        <dbReference type="EMBL" id="KAK8201925.1"/>
    </source>
</evidence>
<sequence length="819" mass="89223">MATALDQAALDLASSLTPAEIPIKLRCAACDKLVVNAWKLPCCDQSVCENCQASLSDTCPVCSHSPLDGTTCKQNKPLRMTVRAFLKAEEKKRSKETGEAVSIAPPTPASQEPSQIPGAPAAPQVQVTPTEQEPSIPARPDQQIQDQQNDPPGEELPTPSGIVPSVEQPLENATQQYEPADGEVGAQDEANAEDDAQSSDSDSVVIRTEAEELPIEEAQEQQGFSGDQQEGQNHGQEQNGFDGQDAQQGVSGMAGMGMNPMMSQNMFGGFGQMGMGNMGGMGMGFGGFGGGWNGQQGMGGNFGGNAGFYPGSGYNAQSHQGSYGQQMQHQFPNHPNQNRFANRGYGRGRGYGGRGGHFYQNQAQNHMAGGQYGAAQAGSDAYPQELPAELQERRPSQQTVASETPQQGLQNATSVDGSHADVSAQRDVNADGDGDAQALTTDEQIPQPDAEQAHDATNDVNMGHYEEGQQEGLSAVGEQNAEDQYQNGTMDMTMSQDPMLPGAGMVGQNMYQPGMTAYGHMNGMGLEGGMYGAPHYQRPFGGRGRGGFGRGSFHGRGGYGHVPGGFGGPQGNMSQPENFTVLVGADAGPPIDAPKGPKAMREGLPNNGIYSRPGALKPTPQPQQTSVEPEAAQPVAEEVQERGRSKSRSRSASRDRKRKYDDQSTTASRYESEADERRRERRRRHESKYEDEKYDYSRDDRDSKNDRSRSRTPDDDSERRRRRREKEKQRASRSHREYSKDRGRRHRHRSKSPANDEYSRGDDYSEGGHRKSRSHRDKDRERERDRAKEKDRKRSPPKSTVTLLKRVNVIVVVVLAQQS</sequence>
<accession>A0ACC3SB47</accession>
<name>A0ACC3SB47_9PEZI</name>
<protein>
    <submittedName>
        <fullName evidence="1">Uncharacterized protein</fullName>
    </submittedName>
</protein>
<proteinExistence type="predicted"/>